<reference evidence="9" key="2">
    <citation type="submission" date="2015-01" db="EMBL/GenBank/DDBJ databases">
        <title>Evolutionary Origins and Diversification of the Mycorrhizal Mutualists.</title>
        <authorList>
            <consortium name="DOE Joint Genome Institute"/>
            <consortium name="Mycorrhizal Genomics Consortium"/>
            <person name="Kohler A."/>
            <person name="Kuo A."/>
            <person name="Nagy L.G."/>
            <person name="Floudas D."/>
            <person name="Copeland A."/>
            <person name="Barry K.W."/>
            <person name="Cichocki N."/>
            <person name="Veneault-Fourrey C."/>
            <person name="LaButti K."/>
            <person name="Lindquist E.A."/>
            <person name="Lipzen A."/>
            <person name="Lundell T."/>
            <person name="Morin E."/>
            <person name="Murat C."/>
            <person name="Riley R."/>
            <person name="Ohm R."/>
            <person name="Sun H."/>
            <person name="Tunlid A."/>
            <person name="Henrissat B."/>
            <person name="Grigoriev I.V."/>
            <person name="Hibbett D.S."/>
            <person name="Martin F."/>
        </authorList>
    </citation>
    <scope>NUCLEOTIDE SEQUENCE [LARGE SCALE GENOMIC DNA]</scope>
    <source>
        <strain evidence="9">Zn</strain>
    </source>
</reference>
<name>A0A0C3DED8_OIDMZ</name>
<organism evidence="8 9">
    <name type="scientific">Oidiodendron maius (strain Zn)</name>
    <dbReference type="NCBI Taxonomy" id="913774"/>
    <lineage>
        <taxon>Eukaryota</taxon>
        <taxon>Fungi</taxon>
        <taxon>Dikarya</taxon>
        <taxon>Ascomycota</taxon>
        <taxon>Pezizomycotina</taxon>
        <taxon>Leotiomycetes</taxon>
        <taxon>Leotiomycetes incertae sedis</taxon>
        <taxon>Myxotrichaceae</taxon>
        <taxon>Oidiodendron</taxon>
    </lineage>
</organism>
<evidence type="ECO:0000256" key="1">
    <source>
        <dbReference type="ARBA" id="ARBA00022574"/>
    </source>
</evidence>
<keyword evidence="9" id="KW-1185">Reference proteome</keyword>
<dbReference type="HOGENOM" id="CLU_041940_0_1_1"/>
<dbReference type="PROSITE" id="PS50082">
    <property type="entry name" value="WD_REPEATS_2"/>
    <property type="match status" value="2"/>
</dbReference>
<keyword evidence="1 7" id="KW-0853">WD repeat</keyword>
<gene>
    <name evidence="8" type="ORF">OIDMADRAFT_199736</name>
</gene>
<evidence type="ECO:0000256" key="3">
    <source>
        <dbReference type="ARBA" id="ARBA00037338"/>
    </source>
</evidence>
<reference evidence="8 9" key="1">
    <citation type="submission" date="2014-04" db="EMBL/GenBank/DDBJ databases">
        <authorList>
            <consortium name="DOE Joint Genome Institute"/>
            <person name="Kuo A."/>
            <person name="Martino E."/>
            <person name="Perotto S."/>
            <person name="Kohler A."/>
            <person name="Nagy L.G."/>
            <person name="Floudas D."/>
            <person name="Copeland A."/>
            <person name="Barry K.W."/>
            <person name="Cichocki N."/>
            <person name="Veneault-Fourrey C."/>
            <person name="LaButti K."/>
            <person name="Lindquist E.A."/>
            <person name="Lipzen A."/>
            <person name="Lundell T."/>
            <person name="Morin E."/>
            <person name="Murat C."/>
            <person name="Sun H."/>
            <person name="Tunlid A."/>
            <person name="Henrissat B."/>
            <person name="Grigoriev I.V."/>
            <person name="Hibbett D.S."/>
            <person name="Martin F."/>
            <person name="Nordberg H.P."/>
            <person name="Cantor M.N."/>
            <person name="Hua S.X."/>
        </authorList>
    </citation>
    <scope>NUCLEOTIDE SEQUENCE [LARGE SCALE GENOMIC DNA]</scope>
    <source>
        <strain evidence="8 9">Zn</strain>
    </source>
</reference>
<dbReference type="Pfam" id="PF00400">
    <property type="entry name" value="WD40"/>
    <property type="match status" value="3"/>
</dbReference>
<dbReference type="Proteomes" id="UP000054321">
    <property type="component" value="Unassembled WGS sequence"/>
</dbReference>
<keyword evidence="2" id="KW-0677">Repeat</keyword>
<comment type="function">
    <text evidence="3">Component of the ASTRA complex involved in chromatin remodeling.</text>
</comment>
<dbReference type="Gene3D" id="2.130.10.10">
    <property type="entry name" value="YVTN repeat-like/Quinoprotein amine dehydrogenase"/>
    <property type="match status" value="2"/>
</dbReference>
<comment type="similarity">
    <text evidence="4">Belongs to the WD repeat ASA1 family.</text>
</comment>
<evidence type="ECO:0000313" key="8">
    <source>
        <dbReference type="EMBL" id="KIN00343.1"/>
    </source>
</evidence>
<comment type="subunit">
    <text evidence="5">Component of the ASTRA chromatin remodeling machinery complex.</text>
</comment>
<dbReference type="InParanoid" id="A0A0C3DED8"/>
<evidence type="ECO:0000256" key="4">
    <source>
        <dbReference type="ARBA" id="ARBA00037931"/>
    </source>
</evidence>
<dbReference type="PROSITE" id="PS50294">
    <property type="entry name" value="WD_REPEATS_REGION"/>
    <property type="match status" value="1"/>
</dbReference>
<dbReference type="FunCoup" id="A0A0C3DED8">
    <property type="interactions" value="50"/>
</dbReference>
<dbReference type="InterPro" id="IPR001680">
    <property type="entry name" value="WD40_rpt"/>
</dbReference>
<evidence type="ECO:0000256" key="6">
    <source>
        <dbReference type="ARBA" id="ARBA00040563"/>
    </source>
</evidence>
<feature type="repeat" description="WD" evidence="7">
    <location>
        <begin position="12"/>
        <end position="53"/>
    </location>
</feature>
<evidence type="ECO:0000256" key="2">
    <source>
        <dbReference type="ARBA" id="ARBA00022737"/>
    </source>
</evidence>
<dbReference type="PANTHER" id="PTHR19854">
    <property type="entry name" value="TRANSDUCIN BETA-LIKE 3"/>
    <property type="match status" value="1"/>
</dbReference>
<dbReference type="EMBL" id="KN832877">
    <property type="protein sequence ID" value="KIN00343.1"/>
    <property type="molecule type" value="Genomic_DNA"/>
</dbReference>
<dbReference type="InterPro" id="IPR036322">
    <property type="entry name" value="WD40_repeat_dom_sf"/>
</dbReference>
<dbReference type="SMART" id="SM00320">
    <property type="entry name" value="WD40"/>
    <property type="match status" value="5"/>
</dbReference>
<evidence type="ECO:0000256" key="5">
    <source>
        <dbReference type="ARBA" id="ARBA00038749"/>
    </source>
</evidence>
<dbReference type="AlphaFoldDB" id="A0A0C3DED8"/>
<dbReference type="PANTHER" id="PTHR19854:SF1">
    <property type="entry name" value="GUANINE NUCLEOTIDE-BINDING PROTEIN SUBUNIT BETA-LIKE PROTEIN 1"/>
    <property type="match status" value="1"/>
</dbReference>
<evidence type="ECO:0000313" key="9">
    <source>
        <dbReference type="Proteomes" id="UP000054321"/>
    </source>
</evidence>
<dbReference type="OrthoDB" id="7668193at2759"/>
<feature type="repeat" description="WD" evidence="7">
    <location>
        <begin position="371"/>
        <end position="386"/>
    </location>
</feature>
<dbReference type="InterPro" id="IPR015943">
    <property type="entry name" value="WD40/YVTN_repeat-like_dom_sf"/>
</dbReference>
<protein>
    <recommendedName>
        <fullName evidence="6">ASTRA-associated protein 1</fullName>
    </recommendedName>
</protein>
<dbReference type="STRING" id="913774.A0A0C3DED8"/>
<proteinExistence type="inferred from homology"/>
<dbReference type="SUPFAM" id="SSF50978">
    <property type="entry name" value="WD40 repeat-like"/>
    <property type="match status" value="1"/>
</dbReference>
<sequence>MSLPPAQPAYILRGHAAQIHCVSFMRQNMRLVTGDADGWIVIWSLATKRAVAVWRAHEGTLLGARSWGSDKLITHGKDYKLIVWKFSEEDESGMSVVLPVDTSPEPRKQPWLLHILMVNTMNFCSFAQCTPEPSPEGTVIDDRLLVAVPNTKSSETVDIFHLPSCDRIHTVPGNPKIKCGMIMAIAIFTHPETALLTVIVGYESGHTVLSQLTLSQTWQVLYTSQPHSQPILSLDVSPLKEFYLTSSADAVIAKHPIPSSSQDSILSIQNMPLKSVQTKHSGQQGLRMRDDGKIFATAGWDSRVRVYDARGVKELAVLKWHKEGCYAVSFADVIKTETEKEQSKNGALVEMIGKMTVREERLRATQMAHWLAVGSKDGKVSLWDIY</sequence>
<evidence type="ECO:0000256" key="7">
    <source>
        <dbReference type="PROSITE-ProRule" id="PRU00221"/>
    </source>
</evidence>
<accession>A0A0C3DED8</accession>